<dbReference type="AlphaFoldDB" id="A0A5B8UV47"/>
<evidence type="ECO:0000313" key="3">
    <source>
        <dbReference type="Proteomes" id="UP000321479"/>
    </source>
</evidence>
<gene>
    <name evidence="2" type="ORF">FRZ54_10605</name>
</gene>
<evidence type="ECO:0000313" key="2">
    <source>
        <dbReference type="EMBL" id="QEC63010.1"/>
    </source>
</evidence>
<organism evidence="2 3">
    <name type="scientific">Mucilaginibacter ginsenosidivorans</name>
    <dbReference type="NCBI Taxonomy" id="398053"/>
    <lineage>
        <taxon>Bacteria</taxon>
        <taxon>Pseudomonadati</taxon>
        <taxon>Bacteroidota</taxon>
        <taxon>Sphingobacteriia</taxon>
        <taxon>Sphingobacteriales</taxon>
        <taxon>Sphingobacteriaceae</taxon>
        <taxon>Mucilaginibacter</taxon>
    </lineage>
</organism>
<dbReference type="KEGG" id="mgin:FRZ54_10605"/>
<dbReference type="EMBL" id="CP042436">
    <property type="protein sequence ID" value="QEC63010.1"/>
    <property type="molecule type" value="Genomic_DNA"/>
</dbReference>
<sequence length="221" mass="25599">MKDKPAAPAEDPKPHHKKDKPEVYVLRDIKEYLGESVLIIFSVLLALFLTEYFNGLHEKNETKELLKNIKEELIKNKKAEEEQYTYQKMVLKNIDSALNNKQFQHQIIANDEFHLNLIAPAGIQYRDLSTVAWEVAKSKDIISKADFGLITKLTDIYAQQARIDKLEDKIADVFLRYESRRPENVHASLVLMRDNYKGWAFDRAPSLIAKYEDAIKMMSGD</sequence>
<protein>
    <submittedName>
        <fullName evidence="2">Uncharacterized protein</fullName>
    </submittedName>
</protein>
<feature type="coiled-coil region" evidence="1">
    <location>
        <begin position="56"/>
        <end position="83"/>
    </location>
</feature>
<proteinExistence type="predicted"/>
<dbReference type="RefSeq" id="WP_147031586.1">
    <property type="nucleotide sequence ID" value="NZ_CP042436.1"/>
</dbReference>
<keyword evidence="3" id="KW-1185">Reference proteome</keyword>
<name>A0A5B8UV47_9SPHI</name>
<evidence type="ECO:0000256" key="1">
    <source>
        <dbReference type="SAM" id="Coils"/>
    </source>
</evidence>
<dbReference type="OrthoDB" id="796083at2"/>
<reference evidence="2 3" key="1">
    <citation type="journal article" date="2017" name="Curr. Microbiol.">
        <title>Mucilaginibacter ginsenosidivorans sp. nov., Isolated from Soil of Ginseng Field.</title>
        <authorList>
            <person name="Kim M.M."/>
            <person name="Siddiqi M.Z."/>
            <person name="Im W.T."/>
        </authorList>
    </citation>
    <scope>NUCLEOTIDE SEQUENCE [LARGE SCALE GENOMIC DNA]</scope>
    <source>
        <strain evidence="2 3">Gsoil 3017</strain>
    </source>
</reference>
<dbReference type="Proteomes" id="UP000321479">
    <property type="component" value="Chromosome"/>
</dbReference>
<keyword evidence="1" id="KW-0175">Coiled coil</keyword>
<accession>A0A5B8UV47</accession>